<reference evidence="2" key="2">
    <citation type="submission" date="2022-09" db="EMBL/GenBank/DDBJ databases">
        <authorList>
            <person name="Sun Q."/>
            <person name="Ohkuma M."/>
        </authorList>
    </citation>
    <scope>NUCLEOTIDE SEQUENCE</scope>
    <source>
        <strain evidence="2">JCM 3093</strain>
    </source>
</reference>
<dbReference type="Pfam" id="PF03929">
    <property type="entry name" value="PepSY_TM"/>
    <property type="match status" value="1"/>
</dbReference>
<comment type="caution">
    <text evidence="2">The sequence shown here is derived from an EMBL/GenBank/DDBJ whole genome shotgun (WGS) entry which is preliminary data.</text>
</comment>
<evidence type="ECO:0000256" key="1">
    <source>
        <dbReference type="SAM" id="MobiDB-lite"/>
    </source>
</evidence>
<protein>
    <submittedName>
        <fullName evidence="2">Uncharacterized protein</fullName>
    </submittedName>
</protein>
<evidence type="ECO:0000313" key="3">
    <source>
        <dbReference type="Proteomes" id="UP000627984"/>
    </source>
</evidence>
<dbReference type="InterPro" id="IPR005625">
    <property type="entry name" value="PepSY-ass_TM"/>
</dbReference>
<dbReference type="Proteomes" id="UP000627984">
    <property type="component" value="Unassembled WGS sequence"/>
</dbReference>
<feature type="region of interest" description="Disordered" evidence="1">
    <location>
        <begin position="71"/>
        <end position="112"/>
    </location>
</feature>
<dbReference type="AlphaFoldDB" id="A0AA37BJ16"/>
<feature type="region of interest" description="Disordered" evidence="1">
    <location>
        <begin position="31"/>
        <end position="53"/>
    </location>
</feature>
<dbReference type="EMBL" id="BMQD01000012">
    <property type="protein sequence ID" value="GGK76212.1"/>
    <property type="molecule type" value="Genomic_DNA"/>
</dbReference>
<accession>A0AA37BJ16</accession>
<proteinExistence type="predicted"/>
<sequence>MSWHGSVGLWAVPGLLFLSVTGLSVTLGWTTAPSISPQGGGHAAHAGAGGHRAATADVGVDRIAQAAADKGLSGPLEIVWPGDPGAPTSSGRSTRPRPPGWTRSPSTPPPAR</sequence>
<reference evidence="2" key="1">
    <citation type="journal article" date="2014" name="Int. J. Syst. Evol. Microbiol.">
        <title>Complete genome sequence of Corynebacterium casei LMG S-19264T (=DSM 44701T), isolated from a smear-ripened cheese.</title>
        <authorList>
            <consortium name="US DOE Joint Genome Institute (JGI-PGF)"/>
            <person name="Walter F."/>
            <person name="Albersmeier A."/>
            <person name="Kalinowski J."/>
            <person name="Ruckert C."/>
        </authorList>
    </citation>
    <scope>NUCLEOTIDE SEQUENCE</scope>
    <source>
        <strain evidence="2">JCM 3093</strain>
    </source>
</reference>
<evidence type="ECO:0000313" key="2">
    <source>
        <dbReference type="EMBL" id="GGK76212.1"/>
    </source>
</evidence>
<feature type="compositionally biased region" description="Gly residues" evidence="1">
    <location>
        <begin position="38"/>
        <end position="50"/>
    </location>
</feature>
<name>A0AA37BJ16_9ACTN</name>
<organism evidence="2 3">
    <name type="scientific">Planomonospora parontospora</name>
    <dbReference type="NCBI Taxonomy" id="58119"/>
    <lineage>
        <taxon>Bacteria</taxon>
        <taxon>Bacillati</taxon>
        <taxon>Actinomycetota</taxon>
        <taxon>Actinomycetes</taxon>
        <taxon>Streptosporangiales</taxon>
        <taxon>Streptosporangiaceae</taxon>
        <taxon>Planomonospora</taxon>
    </lineage>
</organism>
<gene>
    <name evidence="2" type="ORF">GCM10010126_39260</name>
</gene>